<dbReference type="EMBL" id="JAENHO010000011">
    <property type="protein sequence ID" value="MBL7259371.1"/>
    <property type="molecule type" value="Genomic_DNA"/>
</dbReference>
<evidence type="ECO:0000256" key="3">
    <source>
        <dbReference type="ARBA" id="ARBA00023224"/>
    </source>
</evidence>
<keyword evidence="1 6" id="KW-0812">Transmembrane</keyword>
<dbReference type="InterPro" id="IPR024478">
    <property type="entry name" value="HlyB_4HB_MCP"/>
</dbReference>
<keyword evidence="10" id="KW-1185">Reference proteome</keyword>
<evidence type="ECO:0000256" key="5">
    <source>
        <dbReference type="PROSITE-ProRule" id="PRU00284"/>
    </source>
</evidence>
<evidence type="ECO:0000259" key="8">
    <source>
        <dbReference type="PROSITE" id="PS50885"/>
    </source>
</evidence>
<keyword evidence="2 6" id="KW-1133">Transmembrane helix</keyword>
<accession>A0ABS1VXZ4</accession>
<dbReference type="SMART" id="SM00304">
    <property type="entry name" value="HAMP"/>
    <property type="match status" value="1"/>
</dbReference>
<gene>
    <name evidence="9" type="ORF">JKJ07_34155</name>
</gene>
<dbReference type="SMART" id="SM00283">
    <property type="entry name" value="MA"/>
    <property type="match status" value="1"/>
</dbReference>
<dbReference type="SUPFAM" id="SSF58104">
    <property type="entry name" value="Methyl-accepting chemotaxis protein (MCP) signaling domain"/>
    <property type="match status" value="1"/>
</dbReference>
<feature type="domain" description="HAMP" evidence="8">
    <location>
        <begin position="229"/>
        <end position="281"/>
    </location>
</feature>
<evidence type="ECO:0000313" key="9">
    <source>
        <dbReference type="EMBL" id="MBL7259371.1"/>
    </source>
</evidence>
<evidence type="ECO:0000256" key="2">
    <source>
        <dbReference type="ARBA" id="ARBA00022989"/>
    </source>
</evidence>
<dbReference type="PRINTS" id="PR00260">
    <property type="entry name" value="CHEMTRNSDUCR"/>
</dbReference>
<keyword evidence="6" id="KW-0472">Membrane</keyword>
<dbReference type="PROSITE" id="PS50111">
    <property type="entry name" value="CHEMOTAXIS_TRANSDUC_2"/>
    <property type="match status" value="1"/>
</dbReference>
<dbReference type="InterPro" id="IPR003660">
    <property type="entry name" value="HAMP_dom"/>
</dbReference>
<feature type="transmembrane region" description="Helical" evidence="6">
    <location>
        <begin position="207"/>
        <end position="228"/>
    </location>
</feature>
<proteinExistence type="inferred from homology"/>
<dbReference type="InterPro" id="IPR004090">
    <property type="entry name" value="Chemotax_Me-accpt_rcpt"/>
</dbReference>
<dbReference type="Proteomes" id="UP000598996">
    <property type="component" value="Unassembled WGS sequence"/>
</dbReference>
<dbReference type="Pfam" id="PF12729">
    <property type="entry name" value="4HB_MCP_1"/>
    <property type="match status" value="1"/>
</dbReference>
<sequence length="544" mass="56179">MSVLALSEPVTESGTSRRSFDDLSVKVKVLAAVAAAAVVALIVGIMGLTALSSASDSAQLIYSSNVASMKAAGQIRATITEARLDTANQALSVDQAGTDKFEQAFEEDRQGFGDAMKAYRNSQPAGDPAVIDELQSQWDAYVELVETKLLPAGRANQLTRWATLRDNEVMPLIDKAYANMSTLDAAEDANAAANASAARSGFETNRAWSIGVLVVGILLALGLGFWVAQRIVGSLGKVTVVCDSLADGDLTRSSGLTSADEPGRMGRSLDTAMARLRATVQTIEASAASLAGASDRMTDTATHIASSAEQTSVQAQAVSAAAEQVSRSVDSVSAGGEQMGASIREISQNAAEAARVAAEAVSVTATTSATMGKLGESSAEIGNVIKTITAIAEQTNLLALNATIEAARAGDAGKGFAVVASEVKDLAQETARATEDISKRVEAIQADTSGAVMAIEEISLVIERISDFQTTIASAVEEQTATTAEMNRSVTEAAHGSGEIASNITGVAEAARLTSEGVSETQEATAELARMSSELRSVVSAFRV</sequence>
<evidence type="ECO:0000313" key="10">
    <source>
        <dbReference type="Proteomes" id="UP000598996"/>
    </source>
</evidence>
<dbReference type="RefSeq" id="WP_202996076.1">
    <property type="nucleotide sequence ID" value="NZ_JAENHO010000011.1"/>
</dbReference>
<dbReference type="InterPro" id="IPR004089">
    <property type="entry name" value="MCPsignal_dom"/>
</dbReference>
<feature type="transmembrane region" description="Helical" evidence="6">
    <location>
        <begin position="29"/>
        <end position="51"/>
    </location>
</feature>
<comment type="similarity">
    <text evidence="4">Belongs to the methyl-accepting chemotaxis (MCP) protein family.</text>
</comment>
<comment type="caution">
    <text evidence="9">The sequence shown here is derived from an EMBL/GenBank/DDBJ whole genome shotgun (WGS) entry which is preliminary data.</text>
</comment>
<dbReference type="PANTHER" id="PTHR32089">
    <property type="entry name" value="METHYL-ACCEPTING CHEMOTAXIS PROTEIN MCPB"/>
    <property type="match status" value="1"/>
</dbReference>
<evidence type="ECO:0000259" key="7">
    <source>
        <dbReference type="PROSITE" id="PS50111"/>
    </source>
</evidence>
<feature type="domain" description="Methyl-accepting transducer" evidence="7">
    <location>
        <begin position="293"/>
        <end position="532"/>
    </location>
</feature>
<dbReference type="PROSITE" id="PS50885">
    <property type="entry name" value="HAMP"/>
    <property type="match status" value="1"/>
</dbReference>
<dbReference type="PANTHER" id="PTHR32089:SF112">
    <property type="entry name" value="LYSOZYME-LIKE PROTEIN-RELATED"/>
    <property type="match status" value="1"/>
</dbReference>
<evidence type="ECO:0000256" key="6">
    <source>
        <dbReference type="SAM" id="Phobius"/>
    </source>
</evidence>
<dbReference type="Pfam" id="PF00015">
    <property type="entry name" value="MCPsignal"/>
    <property type="match status" value="1"/>
</dbReference>
<evidence type="ECO:0000256" key="4">
    <source>
        <dbReference type="ARBA" id="ARBA00029447"/>
    </source>
</evidence>
<dbReference type="Gene3D" id="1.10.287.950">
    <property type="entry name" value="Methyl-accepting chemotaxis protein"/>
    <property type="match status" value="1"/>
</dbReference>
<protein>
    <submittedName>
        <fullName evidence="9">Methyl-accepting chemotaxis protein</fullName>
    </submittedName>
</protein>
<reference evidence="9 10" key="1">
    <citation type="submission" date="2021-01" db="EMBL/GenBank/DDBJ databases">
        <title>Actinoplanes sp. nov. LDG1-01 isolated from lichen.</title>
        <authorList>
            <person name="Saeng-In P."/>
            <person name="Phongsopitanun W."/>
            <person name="Kanchanasin P."/>
            <person name="Yuki M."/>
            <person name="Kudo T."/>
            <person name="Ohkuma M."/>
            <person name="Tanasupawat S."/>
        </authorList>
    </citation>
    <scope>NUCLEOTIDE SEQUENCE [LARGE SCALE GENOMIC DNA]</scope>
    <source>
        <strain evidence="9 10">LDG1-01</strain>
    </source>
</reference>
<name>A0ABS1VXZ4_9ACTN</name>
<keyword evidence="3 5" id="KW-0807">Transducer</keyword>
<evidence type="ECO:0000256" key="1">
    <source>
        <dbReference type="ARBA" id="ARBA00022692"/>
    </source>
</evidence>
<organism evidence="9 10">
    <name type="scientific">Paractinoplanes lichenicola</name>
    <dbReference type="NCBI Taxonomy" id="2802976"/>
    <lineage>
        <taxon>Bacteria</taxon>
        <taxon>Bacillati</taxon>
        <taxon>Actinomycetota</taxon>
        <taxon>Actinomycetes</taxon>
        <taxon>Micromonosporales</taxon>
        <taxon>Micromonosporaceae</taxon>
        <taxon>Paractinoplanes</taxon>
    </lineage>
</organism>